<dbReference type="EMBL" id="LCAN01000023">
    <property type="protein sequence ID" value="KKR92818.1"/>
    <property type="molecule type" value="Genomic_DNA"/>
</dbReference>
<reference evidence="1 2" key="1">
    <citation type="journal article" date="2015" name="Nature">
        <title>rRNA introns, odd ribosomes, and small enigmatic genomes across a large radiation of phyla.</title>
        <authorList>
            <person name="Brown C.T."/>
            <person name="Hug L.A."/>
            <person name="Thomas B.C."/>
            <person name="Sharon I."/>
            <person name="Castelle C.J."/>
            <person name="Singh A."/>
            <person name="Wilkins M.J."/>
            <person name="Williams K.H."/>
            <person name="Banfield J.F."/>
        </authorList>
    </citation>
    <scope>NUCLEOTIDE SEQUENCE [LARGE SCALE GENOMIC DNA]</scope>
</reference>
<protein>
    <submittedName>
        <fullName evidence="1">Uncharacterized protein</fullName>
    </submittedName>
</protein>
<evidence type="ECO:0000313" key="1">
    <source>
        <dbReference type="EMBL" id="KKR92818.1"/>
    </source>
</evidence>
<evidence type="ECO:0000313" key="2">
    <source>
        <dbReference type="Proteomes" id="UP000034961"/>
    </source>
</evidence>
<comment type="caution">
    <text evidence="1">The sequence shown here is derived from an EMBL/GenBank/DDBJ whole genome shotgun (WGS) entry which is preliminary data.</text>
</comment>
<sequence length="205" mass="23344">MQFSKSFTTVTPFSKFLALFLFVLFPLVISPTTSPAQPDDMSNWKTYRNKEYEFEFQYPNNWFFQGPPNWSDKKTVHFFAVGTTPEYALGGHSGNELLTLYVVLNEQSLEKYREELLQSGYEGKFSSIQIDNKPAIKATPGIITGSESDYYVTTNSNNLLHLSIGAIDQKSLDQILSTFRFLDNNPTSITPIQQGHQCSVYYDVN</sequence>
<gene>
    <name evidence="1" type="ORF">UU41_C0023G0020</name>
</gene>
<accession>A0A0G0UVV8</accession>
<feature type="non-terminal residue" evidence="1">
    <location>
        <position position="205"/>
    </location>
</feature>
<dbReference type="AlphaFoldDB" id="A0A0G0UVV8"/>
<dbReference type="Proteomes" id="UP000034961">
    <property type="component" value="Unassembled WGS sequence"/>
</dbReference>
<name>A0A0G0UVV8_9BACT</name>
<proteinExistence type="predicted"/>
<organism evidence="1 2">
    <name type="scientific">Candidatus Roizmanbacteria bacterium GW2011_GWA1_41_13</name>
    <dbReference type="NCBI Taxonomy" id="1618474"/>
    <lineage>
        <taxon>Bacteria</taxon>
        <taxon>Candidatus Roizmaniibacteriota</taxon>
    </lineage>
</organism>